<feature type="transmembrane region" description="Helical" evidence="1">
    <location>
        <begin position="25"/>
        <end position="43"/>
    </location>
</feature>
<name>A0A2I7QI35_9CAUD</name>
<dbReference type="EMBL" id="MG720308">
    <property type="protein sequence ID" value="AUR81038.1"/>
    <property type="molecule type" value="Genomic_DNA"/>
</dbReference>
<dbReference type="OrthoDB" id="33430at10239"/>
<protein>
    <submittedName>
        <fullName evidence="2">Uncharacterized protein</fullName>
    </submittedName>
</protein>
<accession>A0A2I7QI35</accession>
<sequence>MIFVLTFITLLTVGSLFSADQYQPIYIFMILVVSAGWCITKLLDNGSQKRFRVNAVRKDGVTRFEIYDHNDKVKFVLVVMENTEGYSLLERDYYSLNSLTWCTPNQERDSLNLVKLLSSLDESERNTVTEQFFNLLLVLTHQKPVISHTCYEDYSISESAKEQFASSLRLAL</sequence>
<reference evidence="3" key="1">
    <citation type="submission" date="2017-12" db="EMBL/GenBank/DDBJ databases">
        <title>Phage resistance in Vibrio sp. unravels a complex metabolic adaptation strategy.</title>
        <authorList>
            <person name="Skliros D."/>
            <person name="Kalatzis P.G."/>
            <person name="Katharios P."/>
            <person name="Flemetakis E."/>
        </authorList>
    </citation>
    <scope>NUCLEOTIDE SEQUENCE [LARGE SCALE GENOMIC DNA]</scope>
</reference>
<evidence type="ECO:0000313" key="2">
    <source>
        <dbReference type="EMBL" id="AUR81038.1"/>
    </source>
</evidence>
<keyword evidence="1" id="KW-0472">Membrane</keyword>
<keyword evidence="3" id="KW-1185">Reference proteome</keyword>
<organism evidence="2 3">
    <name type="scientific">Vibrio phage Aphrodite1</name>
    <dbReference type="NCBI Taxonomy" id="2070057"/>
    <lineage>
        <taxon>Viruses</taxon>
        <taxon>Duplodnaviria</taxon>
        <taxon>Heunggongvirae</taxon>
        <taxon>Uroviricota</taxon>
        <taxon>Caudoviricetes</taxon>
        <taxon>Chimalliviridae</taxon>
        <taxon>Gorgonvirinae</taxon>
        <taxon>Aphroditevirus</taxon>
        <taxon>Aphroditevirus aphrodite1</taxon>
    </lineage>
</organism>
<keyword evidence="1" id="KW-0812">Transmembrane</keyword>
<gene>
    <name evidence="2" type="ORF">Aphrodite1_0186</name>
</gene>
<keyword evidence="1" id="KW-1133">Transmembrane helix</keyword>
<dbReference type="Proteomes" id="UP000240536">
    <property type="component" value="Segment"/>
</dbReference>
<evidence type="ECO:0000256" key="1">
    <source>
        <dbReference type="SAM" id="Phobius"/>
    </source>
</evidence>
<evidence type="ECO:0000313" key="3">
    <source>
        <dbReference type="Proteomes" id="UP000240536"/>
    </source>
</evidence>
<proteinExistence type="predicted"/>